<name>A0A9D2RZS6_9FIRM</name>
<evidence type="ECO:0000313" key="5">
    <source>
        <dbReference type="EMBL" id="HJB37400.1"/>
    </source>
</evidence>
<dbReference type="InterPro" id="IPR003593">
    <property type="entry name" value="AAA+_ATPase"/>
</dbReference>
<dbReference type="PROSITE" id="PS00211">
    <property type="entry name" value="ABC_TRANSPORTER_1"/>
    <property type="match status" value="2"/>
</dbReference>
<protein>
    <submittedName>
        <fullName evidence="5">ATP-binding cassette domain-containing protein</fullName>
    </submittedName>
</protein>
<accession>A0A9D2RZS6</accession>
<feature type="domain" description="ABC transporter" evidence="4">
    <location>
        <begin position="2"/>
        <end position="228"/>
    </location>
</feature>
<organism evidence="5 6">
    <name type="scientific">Candidatus Acutalibacter ornithocaccae</name>
    <dbReference type="NCBI Taxonomy" id="2838416"/>
    <lineage>
        <taxon>Bacteria</taxon>
        <taxon>Bacillati</taxon>
        <taxon>Bacillota</taxon>
        <taxon>Clostridia</taxon>
        <taxon>Eubacteriales</taxon>
        <taxon>Acutalibacteraceae</taxon>
        <taxon>Acutalibacter</taxon>
    </lineage>
</organism>
<dbReference type="PROSITE" id="PS50893">
    <property type="entry name" value="ABC_TRANSPORTER_2"/>
    <property type="match status" value="1"/>
</dbReference>
<dbReference type="PANTHER" id="PTHR42855:SF1">
    <property type="entry name" value="ABC TRANSPORTER DOMAIN-CONTAINING PROTEIN"/>
    <property type="match status" value="1"/>
</dbReference>
<dbReference type="AlphaFoldDB" id="A0A9D2RZS6"/>
<proteinExistence type="predicted"/>
<dbReference type="Pfam" id="PF00005">
    <property type="entry name" value="ABC_tran"/>
    <property type="match status" value="2"/>
</dbReference>
<dbReference type="Gene3D" id="3.40.50.300">
    <property type="entry name" value="P-loop containing nucleotide triphosphate hydrolases"/>
    <property type="match status" value="2"/>
</dbReference>
<dbReference type="GO" id="GO:0005524">
    <property type="term" value="F:ATP binding"/>
    <property type="evidence" value="ECO:0007669"/>
    <property type="project" value="UniProtKB-KW"/>
</dbReference>
<evidence type="ECO:0000256" key="2">
    <source>
        <dbReference type="ARBA" id="ARBA00022840"/>
    </source>
</evidence>
<keyword evidence="1" id="KW-0547">Nucleotide-binding</keyword>
<dbReference type="GO" id="GO:0016887">
    <property type="term" value="F:ATP hydrolysis activity"/>
    <property type="evidence" value="ECO:0007669"/>
    <property type="project" value="InterPro"/>
</dbReference>
<reference evidence="5" key="2">
    <citation type="submission" date="2021-04" db="EMBL/GenBank/DDBJ databases">
        <authorList>
            <person name="Gilroy R."/>
        </authorList>
    </citation>
    <scope>NUCLEOTIDE SEQUENCE</scope>
    <source>
        <strain evidence="5">ChiBcolR8-3208</strain>
    </source>
</reference>
<reference evidence="5" key="1">
    <citation type="journal article" date="2021" name="PeerJ">
        <title>Extensive microbial diversity within the chicken gut microbiome revealed by metagenomics and culture.</title>
        <authorList>
            <person name="Gilroy R."/>
            <person name="Ravi A."/>
            <person name="Getino M."/>
            <person name="Pursley I."/>
            <person name="Horton D.L."/>
            <person name="Alikhan N.F."/>
            <person name="Baker D."/>
            <person name="Gharbi K."/>
            <person name="Hall N."/>
            <person name="Watson M."/>
            <person name="Adriaenssens E.M."/>
            <person name="Foster-Nyarko E."/>
            <person name="Jarju S."/>
            <person name="Secka A."/>
            <person name="Antonio M."/>
            <person name="Oren A."/>
            <person name="Chaudhuri R.R."/>
            <person name="La Ragione R."/>
            <person name="Hildebrand F."/>
            <person name="Pallen M.J."/>
        </authorList>
    </citation>
    <scope>NUCLEOTIDE SEQUENCE</scope>
    <source>
        <strain evidence="5">ChiBcolR8-3208</strain>
    </source>
</reference>
<sequence length="523" mass="59574">MLQIRDLTVTMKKDLRDLLRGFTFALNPGDKAAIIGEEGNGKSTLLKLLYDPALVEGYVEYTGAIQKDGMLLGYLSQEVPPEQGELSAYEFCCQSPAFLDASPGELAAAAKRLRFPLDWFYSDRLVKTFSGGEKVKLRMALLTLGRPDCYLLDEPSNDLDIDTLDWLETFIRECAQPVLFISHDELLLERTANVILHMEQLRRKTLPRWTVARMGYRQYVEERLQKFTHQEQLARKEREEERKQQERFQKIQQKVEHQLNTISRQDPHGGRLLKKKMKAVKSLEHRFEREREDMTEFPDSEEAILVGFGENTAIPAGKTVLDFTLPALYAGEASQGQPPLAENLRLYVRGGEHVCVIGRNGAGKTTFLRQVAGELLGRQDIRAAYMPQDYGETVDQSQTPVEFLAKSWEKEELTRVKTYLGSMKYTPEEQEHTIQELSGGQKAKLFFLKMILDGANVLVLDEPTRNFSPLSGPVIRGILEEFPGCILSVSHDRKYIGQVCDTVYQLEPQGLVPVENPWRETAR</sequence>
<keyword evidence="3" id="KW-0175">Coiled coil</keyword>
<keyword evidence="2 5" id="KW-0067">ATP-binding</keyword>
<evidence type="ECO:0000259" key="4">
    <source>
        <dbReference type="PROSITE" id="PS50893"/>
    </source>
</evidence>
<comment type="caution">
    <text evidence="5">The sequence shown here is derived from an EMBL/GenBank/DDBJ whole genome shotgun (WGS) entry which is preliminary data.</text>
</comment>
<dbReference type="InterPro" id="IPR051309">
    <property type="entry name" value="ABCF_ATPase"/>
</dbReference>
<dbReference type="EMBL" id="DWXZ01000102">
    <property type="protein sequence ID" value="HJB37400.1"/>
    <property type="molecule type" value="Genomic_DNA"/>
</dbReference>
<gene>
    <name evidence="5" type="ORF">H9942_04935</name>
</gene>
<feature type="coiled-coil region" evidence="3">
    <location>
        <begin position="224"/>
        <end position="293"/>
    </location>
</feature>
<dbReference type="CDD" id="cd03221">
    <property type="entry name" value="ABCF_EF-3"/>
    <property type="match status" value="1"/>
</dbReference>
<evidence type="ECO:0000313" key="6">
    <source>
        <dbReference type="Proteomes" id="UP000824214"/>
    </source>
</evidence>
<dbReference type="InterPro" id="IPR017871">
    <property type="entry name" value="ABC_transporter-like_CS"/>
</dbReference>
<dbReference type="InterPro" id="IPR027417">
    <property type="entry name" value="P-loop_NTPase"/>
</dbReference>
<evidence type="ECO:0000256" key="1">
    <source>
        <dbReference type="ARBA" id="ARBA00022741"/>
    </source>
</evidence>
<dbReference type="PANTHER" id="PTHR42855">
    <property type="entry name" value="ABC TRANSPORTER ATP-BINDING SUBUNIT"/>
    <property type="match status" value="1"/>
</dbReference>
<dbReference type="InterPro" id="IPR003439">
    <property type="entry name" value="ABC_transporter-like_ATP-bd"/>
</dbReference>
<dbReference type="Proteomes" id="UP000824214">
    <property type="component" value="Unassembled WGS sequence"/>
</dbReference>
<dbReference type="SUPFAM" id="SSF52540">
    <property type="entry name" value="P-loop containing nucleoside triphosphate hydrolases"/>
    <property type="match status" value="2"/>
</dbReference>
<evidence type="ECO:0000256" key="3">
    <source>
        <dbReference type="SAM" id="Coils"/>
    </source>
</evidence>
<dbReference type="SMART" id="SM00382">
    <property type="entry name" value="AAA"/>
    <property type="match status" value="2"/>
</dbReference>